<dbReference type="Proteomes" id="UP001189180">
    <property type="component" value="Unassembled WGS sequence"/>
</dbReference>
<accession>A0ABC9HHQ5</accession>
<proteinExistence type="predicted"/>
<keyword evidence="2" id="KW-1185">Reference proteome</keyword>
<dbReference type="AlphaFoldDB" id="A0ABC9HHQ5"/>
<reference evidence="1 2" key="1">
    <citation type="submission" date="2024-08" db="EMBL/GenBank/DDBJ databases">
        <authorList>
            <person name="Paterson S."/>
        </authorList>
    </citation>
    <scope>NUCLEOTIDE SEQUENCE [LARGE SCALE GENOMIC DNA]</scope>
</reference>
<dbReference type="EMBL" id="CANUEZ050000195">
    <property type="protein sequence ID" value="CAM0512146.1"/>
    <property type="molecule type" value="Genomic_DNA"/>
</dbReference>
<organism evidence="1 2">
    <name type="scientific">Fasciola hepatica</name>
    <name type="common">Liver fluke</name>
    <dbReference type="NCBI Taxonomy" id="6192"/>
    <lineage>
        <taxon>Eukaryota</taxon>
        <taxon>Metazoa</taxon>
        <taxon>Spiralia</taxon>
        <taxon>Lophotrochozoa</taxon>
        <taxon>Platyhelminthes</taxon>
        <taxon>Trematoda</taxon>
        <taxon>Digenea</taxon>
        <taxon>Plagiorchiida</taxon>
        <taxon>Echinostomata</taxon>
        <taxon>Echinostomatoidea</taxon>
        <taxon>Fasciolidae</taxon>
        <taxon>Fasciola</taxon>
    </lineage>
</organism>
<protein>
    <submittedName>
        <fullName evidence="1">Uncharacterized protein</fullName>
    </submittedName>
</protein>
<sequence length="125" mass="14516">MTSVLIAEEFWALVRHGQYLLRTRSTQLNLLNHSDIYSQTEFPEILSAHSRVLLAISKLFVSSQGSQKNRSLSLKEKQRWFISARNQGDPRRERRSSATLCSNDEHRPTVLVEASIELRIFENFQ</sequence>
<gene>
    <name evidence="1" type="ORF">FHB240107_LOCUS4541</name>
</gene>
<name>A0ABC9HHQ5_FASHE</name>
<evidence type="ECO:0000313" key="1">
    <source>
        <dbReference type="EMBL" id="CAM0512146.1"/>
    </source>
</evidence>
<comment type="caution">
    <text evidence="1">The sequence shown here is derived from an EMBL/GenBank/DDBJ whole genome shotgun (WGS) entry which is preliminary data.</text>
</comment>
<evidence type="ECO:0000313" key="2">
    <source>
        <dbReference type="Proteomes" id="UP001189180"/>
    </source>
</evidence>